<dbReference type="Pfam" id="PF08240">
    <property type="entry name" value="ADH_N"/>
    <property type="match status" value="1"/>
</dbReference>
<dbReference type="InterPro" id="IPR002328">
    <property type="entry name" value="ADH_Zn_CS"/>
</dbReference>
<evidence type="ECO:0000256" key="4">
    <source>
        <dbReference type="ARBA" id="ARBA00023002"/>
    </source>
</evidence>
<evidence type="ECO:0000256" key="2">
    <source>
        <dbReference type="ARBA" id="ARBA00022723"/>
    </source>
</evidence>
<dbReference type="SMART" id="SM00829">
    <property type="entry name" value="PKS_ER"/>
    <property type="match status" value="1"/>
</dbReference>
<evidence type="ECO:0000313" key="8">
    <source>
        <dbReference type="Proteomes" id="UP000054558"/>
    </source>
</evidence>
<organism evidence="7 8">
    <name type="scientific">Klebsormidium nitens</name>
    <name type="common">Green alga</name>
    <name type="synonym">Ulothrix nitens</name>
    <dbReference type="NCBI Taxonomy" id="105231"/>
    <lineage>
        <taxon>Eukaryota</taxon>
        <taxon>Viridiplantae</taxon>
        <taxon>Streptophyta</taxon>
        <taxon>Klebsormidiophyceae</taxon>
        <taxon>Klebsormidiales</taxon>
        <taxon>Klebsormidiaceae</taxon>
        <taxon>Klebsormidium</taxon>
    </lineage>
</organism>
<keyword evidence="8" id="KW-1185">Reference proteome</keyword>
<comment type="cofactor">
    <cofactor evidence="1 5">
        <name>Zn(2+)</name>
        <dbReference type="ChEBI" id="CHEBI:29105"/>
    </cofactor>
</comment>
<dbReference type="Gene3D" id="3.90.180.10">
    <property type="entry name" value="Medium-chain alcohol dehydrogenases, catalytic domain"/>
    <property type="match status" value="1"/>
</dbReference>
<keyword evidence="2 5" id="KW-0479">Metal-binding</keyword>
<evidence type="ECO:0000313" key="7">
    <source>
        <dbReference type="EMBL" id="GAQ85860.1"/>
    </source>
</evidence>
<dbReference type="PANTHER" id="PTHR42813:SF1">
    <property type="entry name" value="DEHYDROGENASE, PUTATIVE (AFU_ORTHOLOGUE AFUA_5G03930)-RELATED"/>
    <property type="match status" value="1"/>
</dbReference>
<evidence type="ECO:0000256" key="1">
    <source>
        <dbReference type="ARBA" id="ARBA00001947"/>
    </source>
</evidence>
<reference evidence="7 8" key="1">
    <citation type="journal article" date="2014" name="Nat. Commun.">
        <title>Klebsormidium flaccidum genome reveals primary factors for plant terrestrial adaptation.</title>
        <authorList>
            <person name="Hori K."/>
            <person name="Maruyama F."/>
            <person name="Fujisawa T."/>
            <person name="Togashi T."/>
            <person name="Yamamoto N."/>
            <person name="Seo M."/>
            <person name="Sato S."/>
            <person name="Yamada T."/>
            <person name="Mori H."/>
            <person name="Tajima N."/>
            <person name="Moriyama T."/>
            <person name="Ikeuchi M."/>
            <person name="Watanabe M."/>
            <person name="Wada H."/>
            <person name="Kobayashi K."/>
            <person name="Saito M."/>
            <person name="Masuda T."/>
            <person name="Sasaki-Sekimoto Y."/>
            <person name="Mashiguchi K."/>
            <person name="Awai K."/>
            <person name="Shimojima M."/>
            <person name="Masuda S."/>
            <person name="Iwai M."/>
            <person name="Nobusawa T."/>
            <person name="Narise T."/>
            <person name="Kondo S."/>
            <person name="Saito H."/>
            <person name="Sato R."/>
            <person name="Murakawa M."/>
            <person name="Ihara Y."/>
            <person name="Oshima-Yamada Y."/>
            <person name="Ohtaka K."/>
            <person name="Satoh M."/>
            <person name="Sonobe K."/>
            <person name="Ishii M."/>
            <person name="Ohtani R."/>
            <person name="Kanamori-Sato M."/>
            <person name="Honoki R."/>
            <person name="Miyazaki D."/>
            <person name="Mochizuki H."/>
            <person name="Umetsu J."/>
            <person name="Higashi K."/>
            <person name="Shibata D."/>
            <person name="Kamiya Y."/>
            <person name="Sato N."/>
            <person name="Nakamura Y."/>
            <person name="Tabata S."/>
            <person name="Ida S."/>
            <person name="Kurokawa K."/>
            <person name="Ohta H."/>
        </authorList>
    </citation>
    <scope>NUCLEOTIDE SEQUENCE [LARGE SCALE GENOMIC DNA]</scope>
    <source>
        <strain evidence="7 8">NIES-2285</strain>
    </source>
</reference>
<dbReference type="PANTHER" id="PTHR42813">
    <property type="entry name" value="ZINC-TYPE ALCOHOL DEHYDROGENASE-LIKE"/>
    <property type="match status" value="1"/>
</dbReference>
<dbReference type="PROSITE" id="PS00059">
    <property type="entry name" value="ADH_ZINC"/>
    <property type="match status" value="1"/>
</dbReference>
<dbReference type="EMBL" id="DF237207">
    <property type="protein sequence ID" value="GAQ85860.1"/>
    <property type="molecule type" value="Genomic_DNA"/>
</dbReference>
<dbReference type="InterPro" id="IPR013154">
    <property type="entry name" value="ADH-like_N"/>
</dbReference>
<protein>
    <submittedName>
        <fullName evidence="7">Sorbitol dehydrogenase</fullName>
    </submittedName>
</protein>
<comment type="similarity">
    <text evidence="5">Belongs to the zinc-containing alcohol dehydrogenase family.</text>
</comment>
<dbReference type="InterPro" id="IPR011032">
    <property type="entry name" value="GroES-like_sf"/>
</dbReference>
<dbReference type="OrthoDB" id="256333at2759"/>
<dbReference type="Pfam" id="PF00107">
    <property type="entry name" value="ADH_zinc_N"/>
    <property type="match status" value="1"/>
</dbReference>
<feature type="domain" description="Enoyl reductase (ER)" evidence="6">
    <location>
        <begin position="28"/>
        <end position="403"/>
    </location>
</feature>
<dbReference type="InterPro" id="IPR036291">
    <property type="entry name" value="NAD(P)-bd_dom_sf"/>
</dbReference>
<dbReference type="STRING" id="105231.A0A1Y1I4J5"/>
<evidence type="ECO:0000256" key="5">
    <source>
        <dbReference type="RuleBase" id="RU361277"/>
    </source>
</evidence>
<evidence type="ECO:0000259" key="6">
    <source>
        <dbReference type="SMART" id="SM00829"/>
    </source>
</evidence>
<evidence type="ECO:0000256" key="3">
    <source>
        <dbReference type="ARBA" id="ARBA00022833"/>
    </source>
</evidence>
<proteinExistence type="inferred from homology"/>
<accession>A0A1Y1I4J5</accession>
<dbReference type="AlphaFoldDB" id="A0A1Y1I4J5"/>
<dbReference type="SUPFAM" id="SSF50129">
    <property type="entry name" value="GroES-like"/>
    <property type="match status" value="1"/>
</dbReference>
<sequence length="412" mass="44762">MASSDLPSRTVKPKHDESRTMKAIAWMGKKSVHVSDKPVPLITDPHDAIIKVTATAICGSDLHIFVNAMPGMTKGDILGHEFMGIVQEVGPEVTKFKPGDKVVACFDLGCGQCFYCKRGLWSCCQVTNPSKEQEAMYGDRTAGMHGYSAMTGAYEGGQAEYARVIFADVNLLKVPNDAADEKYLFLSDILPTAWHATELGEVSEGDTVAIWGAGPVGILAAHCAAARGAKRIIMVDNQTYRLDFATSKIPGLETVNFGEKKVMETLKEMTGGHGPDVAIEAVGFHYCKSWTHAIETALMLETDPSEMLNEMIVSVRKGGRISIVGVYAGFTNHFNIGAFMEKQLTMRGGQTPVQKYWHDLKTLIDKGVLDPTMVLTHTLPLDQGPEGYKIFNDKTDGCVKVVLKPQLMAAGA</sequence>
<dbReference type="OMA" id="FMTPGDI"/>
<keyword evidence="3 5" id="KW-0862">Zinc</keyword>
<dbReference type="Proteomes" id="UP000054558">
    <property type="component" value="Unassembled WGS sequence"/>
</dbReference>
<dbReference type="InterPro" id="IPR020843">
    <property type="entry name" value="ER"/>
</dbReference>
<dbReference type="CDD" id="cd08283">
    <property type="entry name" value="FDH_like_1"/>
    <property type="match status" value="1"/>
</dbReference>
<keyword evidence="4" id="KW-0560">Oxidoreductase</keyword>
<name>A0A1Y1I4J5_KLENI</name>
<dbReference type="Gene3D" id="3.40.50.720">
    <property type="entry name" value="NAD(P)-binding Rossmann-like Domain"/>
    <property type="match status" value="1"/>
</dbReference>
<dbReference type="GO" id="GO:0016491">
    <property type="term" value="F:oxidoreductase activity"/>
    <property type="evidence" value="ECO:0007669"/>
    <property type="project" value="UniProtKB-KW"/>
</dbReference>
<dbReference type="GO" id="GO:0008270">
    <property type="term" value="F:zinc ion binding"/>
    <property type="evidence" value="ECO:0007669"/>
    <property type="project" value="InterPro"/>
</dbReference>
<gene>
    <name evidence="7" type="ORF">KFL_002580090</name>
</gene>
<dbReference type="InterPro" id="IPR013149">
    <property type="entry name" value="ADH-like_C"/>
</dbReference>
<dbReference type="SUPFAM" id="SSF51735">
    <property type="entry name" value="NAD(P)-binding Rossmann-fold domains"/>
    <property type="match status" value="1"/>
</dbReference>